<evidence type="ECO:0000313" key="7">
    <source>
        <dbReference type="EMBL" id="KXA90968.1"/>
    </source>
</evidence>
<dbReference type="SMART" id="SM00928">
    <property type="entry name" value="NADH_4Fe-4S"/>
    <property type="match status" value="1"/>
</dbReference>
<evidence type="ECO:0000256" key="5">
    <source>
        <dbReference type="ARBA" id="ARBA00023014"/>
    </source>
</evidence>
<keyword evidence="8" id="KW-1185">Reference proteome</keyword>
<dbReference type="GO" id="GO:0008137">
    <property type="term" value="F:NADH dehydrogenase (ubiquinone) activity"/>
    <property type="evidence" value="ECO:0007669"/>
    <property type="project" value="InterPro"/>
</dbReference>
<protein>
    <submittedName>
        <fullName evidence="7">NADH dehydrogenase</fullName>
    </submittedName>
</protein>
<reference evidence="7 8" key="1">
    <citation type="journal article" date="2016" name="Sci. Rep.">
        <title>Metabolic traits of an uncultured archaeal lineage -MSBL1- from brine pools of the Red Sea.</title>
        <authorList>
            <person name="Mwirichia R."/>
            <person name="Alam I."/>
            <person name="Rashid M."/>
            <person name="Vinu M."/>
            <person name="Ba-Alawi W."/>
            <person name="Anthony Kamau A."/>
            <person name="Kamanda Ngugi D."/>
            <person name="Goker M."/>
            <person name="Klenk H.P."/>
            <person name="Bajic V."/>
            <person name="Stingl U."/>
        </authorList>
    </citation>
    <scope>NUCLEOTIDE SEQUENCE [LARGE SCALE GENOMIC DNA]</scope>
    <source>
        <strain evidence="7">SCGC-AAA259A05</strain>
    </source>
</reference>
<dbReference type="EMBL" id="LHXJ01000028">
    <property type="protein sequence ID" value="KXA90968.1"/>
    <property type="molecule type" value="Genomic_DNA"/>
</dbReference>
<dbReference type="Gene3D" id="3.40.50.11540">
    <property type="entry name" value="NADH-ubiquinone oxidoreductase 51kDa subunit"/>
    <property type="match status" value="1"/>
</dbReference>
<comment type="similarity">
    <text evidence="1">Belongs to the complex I 51 kDa subunit family.</text>
</comment>
<keyword evidence="4" id="KW-0408">Iron</keyword>
<dbReference type="InterPro" id="IPR037225">
    <property type="entry name" value="Nuo51_FMN-bd_sf"/>
</dbReference>
<dbReference type="InterPro" id="IPR037207">
    <property type="entry name" value="Nuop51_4Fe4S-bd_sf"/>
</dbReference>
<dbReference type="GO" id="GO:0010181">
    <property type="term" value="F:FMN binding"/>
    <property type="evidence" value="ECO:0007669"/>
    <property type="project" value="InterPro"/>
</dbReference>
<dbReference type="InterPro" id="IPR001949">
    <property type="entry name" value="NADH-UbQ_OxRdtase_51kDa_CS"/>
</dbReference>
<dbReference type="PANTHER" id="PTHR43578:SF3">
    <property type="entry name" value="NADH-QUINONE OXIDOREDUCTASE SUBUNIT F"/>
    <property type="match status" value="1"/>
</dbReference>
<dbReference type="AlphaFoldDB" id="A0A133U9X9"/>
<keyword evidence="3" id="KW-0479">Metal-binding</keyword>
<proteinExistence type="inferred from homology"/>
<dbReference type="FunFam" id="1.20.1440.230:FF:000001">
    <property type="entry name" value="Mitochondrial NADH dehydrogenase flavoprotein 1"/>
    <property type="match status" value="1"/>
</dbReference>
<feature type="domain" description="NADH-ubiquinone oxidoreductase 51kDa subunit iron-sulphur binding" evidence="6">
    <location>
        <begin position="217"/>
        <end position="262"/>
    </location>
</feature>
<dbReference type="Pfam" id="PF01512">
    <property type="entry name" value="Complex1_51K"/>
    <property type="match status" value="1"/>
</dbReference>
<dbReference type="SUPFAM" id="SSF142019">
    <property type="entry name" value="Nqo1 FMN-binding domain-like"/>
    <property type="match status" value="1"/>
</dbReference>
<evidence type="ECO:0000259" key="6">
    <source>
        <dbReference type="SMART" id="SM00928"/>
    </source>
</evidence>
<sequence>IGAYAIGADEGFIFVRNEYPKAVERLELAVEQARNYGLLGDDIMNSGFSFDVDIHKGGGAFVCGEETALMSAIEGKMPNPRPRPPYPTESGLWGKPTVINNVKSWANIPVIIKRGGKYLFEMGTKRSGGTKVFSLVGDVRRRGLIEVKLGTYLEEIVIDIGNANKEEIKAVQTGGPSGGFIPAKHLGIPLDYETLTELGSIMGSGGLVVSDKNSCMVDMARYFLDFTLSESCGQCTPCREGLERMLEILDRITQGRSEEGDIRLLRELSEYVKDASLCALGGTAPNPVLSTLDNFEEEYREHVEEKRCRSGVCDLSGGEDE</sequence>
<dbReference type="SUPFAM" id="SSF142984">
    <property type="entry name" value="Nqo1 middle domain-like"/>
    <property type="match status" value="1"/>
</dbReference>
<dbReference type="Proteomes" id="UP000070163">
    <property type="component" value="Unassembled WGS sequence"/>
</dbReference>
<dbReference type="Gene3D" id="3.10.20.600">
    <property type="match status" value="1"/>
</dbReference>
<evidence type="ECO:0000256" key="2">
    <source>
        <dbReference type="ARBA" id="ARBA00022485"/>
    </source>
</evidence>
<dbReference type="SUPFAM" id="SSF140490">
    <property type="entry name" value="Nqo1C-terminal domain-like"/>
    <property type="match status" value="1"/>
</dbReference>
<evidence type="ECO:0000256" key="3">
    <source>
        <dbReference type="ARBA" id="ARBA00022723"/>
    </source>
</evidence>
<gene>
    <name evidence="7" type="ORF">AKJ57_03010</name>
</gene>
<dbReference type="GO" id="GO:0046872">
    <property type="term" value="F:metal ion binding"/>
    <property type="evidence" value="ECO:0007669"/>
    <property type="project" value="UniProtKB-KW"/>
</dbReference>
<organism evidence="7 8">
    <name type="scientific">candidate division MSBL1 archaeon SCGC-AAA259A05</name>
    <dbReference type="NCBI Taxonomy" id="1698259"/>
    <lineage>
        <taxon>Archaea</taxon>
        <taxon>Methanobacteriati</taxon>
        <taxon>Methanobacteriota</taxon>
        <taxon>candidate division MSBL1</taxon>
    </lineage>
</organism>
<keyword evidence="5" id="KW-0411">Iron-sulfur</keyword>
<name>A0A133U9X9_9EURY</name>
<comment type="caution">
    <text evidence="7">The sequence shown here is derived from an EMBL/GenBank/DDBJ whole genome shotgun (WGS) entry which is preliminary data.</text>
</comment>
<dbReference type="PANTHER" id="PTHR43578">
    <property type="entry name" value="NADH-QUINONE OXIDOREDUCTASE SUBUNIT F"/>
    <property type="match status" value="1"/>
</dbReference>
<dbReference type="InterPro" id="IPR019575">
    <property type="entry name" value="Nuop51_4Fe4S-bd"/>
</dbReference>
<dbReference type="GO" id="GO:0051539">
    <property type="term" value="F:4 iron, 4 sulfur cluster binding"/>
    <property type="evidence" value="ECO:0007669"/>
    <property type="project" value="UniProtKB-KW"/>
</dbReference>
<dbReference type="Pfam" id="PF10589">
    <property type="entry name" value="NADH_4Fe-4S"/>
    <property type="match status" value="1"/>
</dbReference>
<evidence type="ECO:0000313" key="8">
    <source>
        <dbReference type="Proteomes" id="UP000070163"/>
    </source>
</evidence>
<dbReference type="PATRIC" id="fig|1698259.3.peg.751"/>
<dbReference type="PROSITE" id="PS00645">
    <property type="entry name" value="COMPLEX1_51K_2"/>
    <property type="match status" value="1"/>
</dbReference>
<evidence type="ECO:0000256" key="1">
    <source>
        <dbReference type="ARBA" id="ARBA00007523"/>
    </source>
</evidence>
<evidence type="ECO:0000256" key="4">
    <source>
        <dbReference type="ARBA" id="ARBA00023004"/>
    </source>
</evidence>
<dbReference type="InterPro" id="IPR011538">
    <property type="entry name" value="Nuo51_FMN-bd"/>
</dbReference>
<dbReference type="Gene3D" id="1.20.1440.230">
    <property type="entry name" value="NADH-ubiquinone oxidoreductase 51kDa subunit, iron-sulphur binding domain"/>
    <property type="match status" value="1"/>
</dbReference>
<keyword evidence="2" id="KW-0004">4Fe-4S</keyword>
<feature type="non-terminal residue" evidence="7">
    <location>
        <position position="1"/>
    </location>
</feature>
<accession>A0A133U9X9</accession>